<dbReference type="OrthoDB" id="1659429at2759"/>
<feature type="active site" evidence="6">
    <location>
        <position position="158"/>
    </location>
</feature>
<dbReference type="GO" id="GO:0005737">
    <property type="term" value="C:cytoplasm"/>
    <property type="evidence" value="ECO:0007669"/>
    <property type="project" value="TreeGrafter"/>
</dbReference>
<evidence type="ECO:0000256" key="7">
    <source>
        <dbReference type="PIRSR" id="PIRSR016020-2"/>
    </source>
</evidence>
<evidence type="ECO:0000313" key="8">
    <source>
        <dbReference type="EMBL" id="AOW03705.1"/>
    </source>
</evidence>
<dbReference type="PANTHER" id="PTHR11122">
    <property type="entry name" value="APOSPORY-ASSOCIATED PROTEIN C-RELATED"/>
    <property type="match status" value="1"/>
</dbReference>
<name>A0A1H6QCP1_YARLL</name>
<accession>A0A1H6QCP1</accession>
<dbReference type="PIRSF" id="PIRSF016020">
    <property type="entry name" value="PHexose_mutarotase"/>
    <property type="match status" value="1"/>
</dbReference>
<dbReference type="GO" id="GO:0047938">
    <property type="term" value="F:glucose-6-phosphate 1-epimerase activity"/>
    <property type="evidence" value="ECO:0007669"/>
    <property type="project" value="UniProtKB-UniRule"/>
</dbReference>
<dbReference type="VEuPathDB" id="FungiDB:YALI0_D07084g"/>
<gene>
    <name evidence="9" type="ORF">B0I71DRAFT_32126</name>
    <name evidence="8" type="ORF">YALI1_D09055g</name>
</gene>
<dbReference type="Proteomes" id="UP000182444">
    <property type="component" value="Chromosome 1D"/>
</dbReference>
<feature type="binding site" evidence="7">
    <location>
        <position position="77"/>
    </location>
    <ligand>
        <name>substrate</name>
    </ligand>
</feature>
<dbReference type="Proteomes" id="UP000256601">
    <property type="component" value="Unassembled WGS sequence"/>
</dbReference>
<dbReference type="GO" id="GO:0030246">
    <property type="term" value="F:carbohydrate binding"/>
    <property type="evidence" value="ECO:0007669"/>
    <property type="project" value="UniProtKB-UniRule"/>
</dbReference>
<dbReference type="EC" id="5.1.3.15" evidence="3 5"/>
<evidence type="ECO:0000256" key="1">
    <source>
        <dbReference type="ARBA" id="ARBA00001096"/>
    </source>
</evidence>
<comment type="similarity">
    <text evidence="2 5">Belongs to the glucose-6-phosphate 1-epimerase family.</text>
</comment>
<evidence type="ECO:0000256" key="2">
    <source>
        <dbReference type="ARBA" id="ARBA00005866"/>
    </source>
</evidence>
<dbReference type="RefSeq" id="XP_502515.1">
    <property type="nucleotide sequence ID" value="XM_502515.1"/>
</dbReference>
<dbReference type="EMBL" id="KZ858980">
    <property type="protein sequence ID" value="RDW26426.1"/>
    <property type="molecule type" value="Genomic_DNA"/>
</dbReference>
<dbReference type="InterPro" id="IPR008183">
    <property type="entry name" value="Aldose_1/G6P_1-epimerase"/>
</dbReference>
<dbReference type="GeneID" id="2910794"/>
<proteinExistence type="inferred from homology"/>
<dbReference type="KEGG" id="yli:2910794"/>
<sequence length="287" mass="31638">MSVSQTDSTVTVTIGSSEVKILRYGATVLSWTIDGKEQLWLSESAKLDGSKAVRGGIPLVFPVFGKSTEGPTSALPQHGFARTSTWEYLGQTSEKPVAAIQFGLGPENLSDEAKKQWDYNFTLIYTVTIDDANKTLETRMSVENAEQNKPFDFNILFHTYLRVPEIANVEVTGLQAVPVKDKVTVSSYVEQAAKVTVSGEVDRVYENVPGAVNVDVENKPYLTVTRDNINDVVVWNPWTEKAEGLADFTPKQGFHHMICIEAGDVAKWQKLAAGDKWEGGQKIKAHL</sequence>
<dbReference type="OMA" id="TQALHSY"/>
<feature type="binding site" evidence="7">
    <location>
        <position position="82"/>
    </location>
    <ligand>
        <name>substrate</name>
    </ligand>
</feature>
<dbReference type="Gene3D" id="2.70.98.10">
    <property type="match status" value="1"/>
</dbReference>
<dbReference type="CDD" id="cd09020">
    <property type="entry name" value="D-hex-6-P-epi_like"/>
    <property type="match status" value="1"/>
</dbReference>
<organism evidence="8 10">
    <name type="scientific">Yarrowia lipolytica</name>
    <name type="common">Candida lipolytica</name>
    <dbReference type="NCBI Taxonomy" id="4952"/>
    <lineage>
        <taxon>Eukaryota</taxon>
        <taxon>Fungi</taxon>
        <taxon>Dikarya</taxon>
        <taxon>Ascomycota</taxon>
        <taxon>Saccharomycotina</taxon>
        <taxon>Dipodascomycetes</taxon>
        <taxon>Dipodascales</taxon>
        <taxon>Dipodascales incertae sedis</taxon>
        <taxon>Yarrowia</taxon>
    </lineage>
</organism>
<feature type="active site" evidence="6">
    <location>
        <position position="261"/>
    </location>
</feature>
<reference evidence="9 11" key="2">
    <citation type="submission" date="2018-07" db="EMBL/GenBank/DDBJ databases">
        <title>Draft Genome Assemblies for Five Robust Yarrowia lipolytica Strains Exhibiting High Lipid Production and Pentose Sugar Utilization and Sugar Alcohol Secretion from Undetoxified Lignocellulosic Biomass Hydrolysates.</title>
        <authorList>
            <consortium name="DOE Joint Genome Institute"/>
            <person name="Walker C."/>
            <person name="Ryu S."/>
            <person name="Na H."/>
            <person name="Zane M."/>
            <person name="LaButti K."/>
            <person name="Lipzen A."/>
            <person name="Haridas S."/>
            <person name="Barry K."/>
            <person name="Grigoriev I.V."/>
            <person name="Quarterman J."/>
            <person name="Slininger P."/>
            <person name="Dien B."/>
            <person name="Trinh C.T."/>
        </authorList>
    </citation>
    <scope>NUCLEOTIDE SEQUENCE [LARGE SCALE GENOMIC DNA]</scope>
    <source>
        <strain evidence="9 11">YB392</strain>
    </source>
</reference>
<evidence type="ECO:0000256" key="4">
    <source>
        <dbReference type="ARBA" id="ARBA00023235"/>
    </source>
</evidence>
<comment type="catalytic activity">
    <reaction evidence="1">
        <text>alpha-D-glucose 6-phosphate = beta-D-glucose 6-phosphate</text>
        <dbReference type="Rhea" id="RHEA:16249"/>
        <dbReference type="ChEBI" id="CHEBI:58225"/>
        <dbReference type="ChEBI" id="CHEBI:58247"/>
        <dbReference type="EC" id="5.1.3.15"/>
    </reaction>
</comment>
<dbReference type="InterPro" id="IPR025532">
    <property type="entry name" value="G6P_1-epimerase"/>
</dbReference>
<dbReference type="PANTHER" id="PTHR11122:SF13">
    <property type="entry name" value="GLUCOSE-6-PHOSPHATE 1-EPIMERASE"/>
    <property type="match status" value="1"/>
</dbReference>
<dbReference type="Pfam" id="PF01263">
    <property type="entry name" value="Aldose_epim"/>
    <property type="match status" value="1"/>
</dbReference>
<dbReference type="InterPro" id="IPR011013">
    <property type="entry name" value="Gal_mutarotase_sf_dom"/>
</dbReference>
<evidence type="ECO:0000313" key="10">
    <source>
        <dbReference type="Proteomes" id="UP000182444"/>
    </source>
</evidence>
<evidence type="ECO:0000256" key="6">
    <source>
        <dbReference type="PIRSR" id="PIRSR016020-1"/>
    </source>
</evidence>
<dbReference type="eggNOG" id="KOG1594">
    <property type="taxonomic scope" value="Eukaryota"/>
</dbReference>
<dbReference type="AlphaFoldDB" id="A0A1H6QCP1"/>
<protein>
    <recommendedName>
        <fullName evidence="3 5">Glucose-6-phosphate 1-epimerase</fullName>
        <ecNumber evidence="3 5">5.1.3.15</ecNumber>
    </recommendedName>
</protein>
<feature type="binding site" evidence="7">
    <location>
        <position position="54"/>
    </location>
    <ligand>
        <name>substrate</name>
    </ligand>
</feature>
<comment type="function">
    <text evidence="5">Catalyzes the interconversion between the alpha and beta anomers from at least three hexose 6-phosphate sugars (Glc6P, Gal6P, and Man6P).</text>
</comment>
<reference evidence="8 10" key="1">
    <citation type="journal article" date="2016" name="PLoS ONE">
        <title>Sequence Assembly of Yarrowia lipolytica Strain W29/CLIB89 Shows Transposable Element Diversity.</title>
        <authorList>
            <person name="Magnan C."/>
            <person name="Yu J."/>
            <person name="Chang I."/>
            <person name="Jahn E."/>
            <person name="Kanomata Y."/>
            <person name="Wu J."/>
            <person name="Zeller M."/>
            <person name="Oakes M."/>
            <person name="Baldi P."/>
            <person name="Sandmeyer S."/>
        </authorList>
    </citation>
    <scope>NUCLEOTIDE SEQUENCE [LARGE SCALE GENOMIC DNA]</scope>
    <source>
        <strain evidence="8">CLIB89</strain>
        <strain evidence="10">CLIB89(W29)</strain>
    </source>
</reference>
<dbReference type="SUPFAM" id="SSF74650">
    <property type="entry name" value="Galactose mutarotase-like"/>
    <property type="match status" value="1"/>
</dbReference>
<dbReference type="EMBL" id="CP017556">
    <property type="protein sequence ID" value="AOW03705.1"/>
    <property type="molecule type" value="Genomic_DNA"/>
</dbReference>
<keyword evidence="4 5" id="KW-0413">Isomerase</keyword>
<evidence type="ECO:0000313" key="11">
    <source>
        <dbReference type="Proteomes" id="UP000256601"/>
    </source>
</evidence>
<evidence type="ECO:0000256" key="5">
    <source>
        <dbReference type="PIRNR" id="PIRNR016020"/>
    </source>
</evidence>
<evidence type="ECO:0000313" key="9">
    <source>
        <dbReference type="EMBL" id="RDW26426.1"/>
    </source>
</evidence>
<dbReference type="InterPro" id="IPR014718">
    <property type="entry name" value="GH-type_carb-bd"/>
</dbReference>
<evidence type="ECO:0000256" key="3">
    <source>
        <dbReference type="ARBA" id="ARBA00012083"/>
    </source>
</evidence>
<dbReference type="GO" id="GO:0005975">
    <property type="term" value="P:carbohydrate metabolic process"/>
    <property type="evidence" value="ECO:0007669"/>
    <property type="project" value="InterPro"/>
</dbReference>
<dbReference type="VEuPathDB" id="FungiDB:YALI1_D09055g"/>